<name>W9RM30_9ROSA</name>
<evidence type="ECO:0000259" key="3">
    <source>
        <dbReference type="PROSITE" id="PS50222"/>
    </source>
</evidence>
<gene>
    <name evidence="4" type="ORF">L484_014655</name>
</gene>
<evidence type="ECO:0000313" key="5">
    <source>
        <dbReference type="Proteomes" id="UP000030645"/>
    </source>
</evidence>
<dbReference type="InterPro" id="IPR011992">
    <property type="entry name" value="EF-hand-dom_pair"/>
</dbReference>
<feature type="domain" description="EF-hand" evidence="3">
    <location>
        <begin position="40"/>
        <end position="73"/>
    </location>
</feature>
<proteinExistence type="predicted"/>
<organism evidence="4 5">
    <name type="scientific">Morus notabilis</name>
    <dbReference type="NCBI Taxonomy" id="981085"/>
    <lineage>
        <taxon>Eukaryota</taxon>
        <taxon>Viridiplantae</taxon>
        <taxon>Streptophyta</taxon>
        <taxon>Embryophyta</taxon>
        <taxon>Tracheophyta</taxon>
        <taxon>Spermatophyta</taxon>
        <taxon>Magnoliopsida</taxon>
        <taxon>eudicotyledons</taxon>
        <taxon>Gunneridae</taxon>
        <taxon>Pentapetalae</taxon>
        <taxon>rosids</taxon>
        <taxon>fabids</taxon>
        <taxon>Rosales</taxon>
        <taxon>Moraceae</taxon>
        <taxon>Moreae</taxon>
        <taxon>Morus</taxon>
    </lineage>
</organism>
<dbReference type="Pfam" id="PF13202">
    <property type="entry name" value="EF-hand_5"/>
    <property type="match status" value="1"/>
</dbReference>
<dbReference type="EMBL" id="KE345255">
    <property type="protein sequence ID" value="EXB97044.1"/>
    <property type="molecule type" value="Genomic_DNA"/>
</dbReference>
<evidence type="ECO:0000256" key="1">
    <source>
        <dbReference type="ARBA" id="ARBA00022837"/>
    </source>
</evidence>
<dbReference type="SUPFAM" id="SSF47473">
    <property type="entry name" value="EF-hand"/>
    <property type="match status" value="1"/>
</dbReference>
<dbReference type="SMART" id="SM00054">
    <property type="entry name" value="EFh"/>
    <property type="match status" value="1"/>
</dbReference>
<evidence type="ECO:0000313" key="4">
    <source>
        <dbReference type="EMBL" id="EXB97044.1"/>
    </source>
</evidence>
<dbReference type="InterPro" id="IPR018247">
    <property type="entry name" value="EF_Hand_1_Ca_BS"/>
</dbReference>
<evidence type="ECO:0000256" key="2">
    <source>
        <dbReference type="SAM" id="MobiDB-lite"/>
    </source>
</evidence>
<dbReference type="PROSITE" id="PS50222">
    <property type="entry name" value="EF_HAND_2"/>
    <property type="match status" value="1"/>
</dbReference>
<accession>W9RM30</accession>
<dbReference type="InterPro" id="IPR002048">
    <property type="entry name" value="EF_hand_dom"/>
</dbReference>
<dbReference type="PROSITE" id="PS00018">
    <property type="entry name" value="EF_HAND_1"/>
    <property type="match status" value="1"/>
</dbReference>
<feature type="region of interest" description="Disordered" evidence="2">
    <location>
        <begin position="1"/>
        <end position="22"/>
    </location>
</feature>
<sequence>MGFKSLFGRRKKPDSSTANPNLSPAEVLFVSLSPSVNGRTQIEELELVFKKFDINGDGKISWSELGAIMGSLG</sequence>
<dbReference type="Gene3D" id="1.10.238.10">
    <property type="entry name" value="EF-hand"/>
    <property type="match status" value="1"/>
</dbReference>
<protein>
    <submittedName>
        <fullName evidence="4">Putative calcium-binding protein CML25</fullName>
    </submittedName>
</protein>
<dbReference type="STRING" id="981085.W9RM30"/>
<dbReference type="AlphaFoldDB" id="W9RM30"/>
<keyword evidence="5" id="KW-1185">Reference proteome</keyword>
<dbReference type="eggNOG" id="KOG0027">
    <property type="taxonomic scope" value="Eukaryota"/>
</dbReference>
<reference evidence="5" key="1">
    <citation type="submission" date="2013-01" db="EMBL/GenBank/DDBJ databases">
        <title>Draft Genome Sequence of a Mulberry Tree, Morus notabilis C.K. Schneid.</title>
        <authorList>
            <person name="He N."/>
            <person name="Zhao S."/>
        </authorList>
    </citation>
    <scope>NUCLEOTIDE SEQUENCE</scope>
</reference>
<dbReference type="Proteomes" id="UP000030645">
    <property type="component" value="Unassembled WGS sequence"/>
</dbReference>
<keyword evidence="1" id="KW-0106">Calcium</keyword>
<dbReference type="GO" id="GO:0005509">
    <property type="term" value="F:calcium ion binding"/>
    <property type="evidence" value="ECO:0007669"/>
    <property type="project" value="InterPro"/>
</dbReference>